<dbReference type="PANTHER" id="PTHR36986:SF1">
    <property type="entry name" value="UPF0643 PROTEIN PB2B2.08"/>
    <property type="match status" value="1"/>
</dbReference>
<feature type="region of interest" description="Disordered" evidence="1">
    <location>
        <begin position="1"/>
        <end position="37"/>
    </location>
</feature>
<protein>
    <submittedName>
        <fullName evidence="2">Uncharacterized protein</fullName>
    </submittedName>
</protein>
<organism evidence="2 3">
    <name type="scientific">Imshaugia aleurites</name>
    <dbReference type="NCBI Taxonomy" id="172621"/>
    <lineage>
        <taxon>Eukaryota</taxon>
        <taxon>Fungi</taxon>
        <taxon>Dikarya</taxon>
        <taxon>Ascomycota</taxon>
        <taxon>Pezizomycotina</taxon>
        <taxon>Lecanoromycetes</taxon>
        <taxon>OSLEUM clade</taxon>
        <taxon>Lecanoromycetidae</taxon>
        <taxon>Lecanorales</taxon>
        <taxon>Lecanorineae</taxon>
        <taxon>Parmeliaceae</taxon>
        <taxon>Imshaugia</taxon>
    </lineage>
</organism>
<dbReference type="PANTHER" id="PTHR36986">
    <property type="entry name" value="UPF0643 PROTEIN PB2B2.08"/>
    <property type="match status" value="1"/>
</dbReference>
<dbReference type="OrthoDB" id="2140489at2759"/>
<reference evidence="2" key="1">
    <citation type="submission" date="2021-03" db="EMBL/GenBank/DDBJ databases">
        <authorList>
            <person name="Tagirdzhanova G."/>
        </authorList>
    </citation>
    <scope>NUCLEOTIDE SEQUENCE</scope>
</reference>
<proteinExistence type="predicted"/>
<evidence type="ECO:0000313" key="3">
    <source>
        <dbReference type="Proteomes" id="UP000664534"/>
    </source>
</evidence>
<dbReference type="AlphaFoldDB" id="A0A8H3PIQ9"/>
<dbReference type="Proteomes" id="UP000664534">
    <property type="component" value="Unassembled WGS sequence"/>
</dbReference>
<evidence type="ECO:0000313" key="2">
    <source>
        <dbReference type="EMBL" id="CAF9941239.1"/>
    </source>
</evidence>
<name>A0A8H3PIQ9_9LECA</name>
<dbReference type="EMBL" id="CAJPDT010000144">
    <property type="protein sequence ID" value="CAF9941239.1"/>
    <property type="molecule type" value="Genomic_DNA"/>
</dbReference>
<accession>A0A8H3PIQ9</accession>
<sequence length="232" mass="26457">MLQAALRPPSKPLATHQNPLTKAHSDRRSPASPVDDRQQADLGDYLVVSPYNTLPHLLDLRALEESQRLLAKSLTVLQSVREDYATAPYSQSFNWDAVLDRLKSLLELSQYQWKRQHFYIVVFRSQVPPTTDRTHLGALDQKSHVEATKSGGLLKYWFGLPDENGRNVATCIWRNFADARPASVGPGHRDAMRATINMYTEWKLERLRFEIDDGARAWSITPWEQMTDPDGS</sequence>
<keyword evidence="3" id="KW-1185">Reference proteome</keyword>
<evidence type="ECO:0000256" key="1">
    <source>
        <dbReference type="SAM" id="MobiDB-lite"/>
    </source>
</evidence>
<gene>
    <name evidence="2" type="ORF">IMSHALPRED_002486</name>
</gene>
<comment type="caution">
    <text evidence="2">The sequence shown here is derived from an EMBL/GenBank/DDBJ whole genome shotgun (WGS) entry which is preliminary data.</text>
</comment>
<feature type="compositionally biased region" description="Basic and acidic residues" evidence="1">
    <location>
        <begin position="23"/>
        <end position="37"/>
    </location>
</feature>